<sequence length="72" mass="7071">MAGLYDLGLVGPVMLIGSGIATPIMLATGLCAEPGVAGTASSMIGASQILIRAGLSTPLFEIGASLRVTLLA</sequence>
<dbReference type="EMBL" id="JAUOTP010000005">
    <property type="protein sequence ID" value="MDO6415229.1"/>
    <property type="molecule type" value="Genomic_DNA"/>
</dbReference>
<reference evidence="1" key="1">
    <citation type="submission" date="2023-07" db="EMBL/GenBank/DDBJ databases">
        <authorList>
            <person name="Kim M."/>
        </authorList>
    </citation>
    <scope>NUCLEOTIDE SEQUENCE</scope>
    <source>
        <strain evidence="1">BIUV-7</strain>
    </source>
</reference>
<accession>A0ABT8YBY7</accession>
<proteinExistence type="predicted"/>
<keyword evidence="2" id="KW-1185">Reference proteome</keyword>
<dbReference type="RefSeq" id="WP_303543100.1">
    <property type="nucleotide sequence ID" value="NZ_JAUOTP010000005.1"/>
</dbReference>
<dbReference type="Proteomes" id="UP001169764">
    <property type="component" value="Unassembled WGS sequence"/>
</dbReference>
<protein>
    <submittedName>
        <fullName evidence="1">Uncharacterized protein</fullName>
    </submittedName>
</protein>
<evidence type="ECO:0000313" key="2">
    <source>
        <dbReference type="Proteomes" id="UP001169764"/>
    </source>
</evidence>
<organism evidence="1 2">
    <name type="scientific">Sphingomonas natans</name>
    <dbReference type="NCBI Taxonomy" id="3063330"/>
    <lineage>
        <taxon>Bacteria</taxon>
        <taxon>Pseudomonadati</taxon>
        <taxon>Pseudomonadota</taxon>
        <taxon>Alphaproteobacteria</taxon>
        <taxon>Sphingomonadales</taxon>
        <taxon>Sphingomonadaceae</taxon>
        <taxon>Sphingomonas</taxon>
    </lineage>
</organism>
<evidence type="ECO:0000313" key="1">
    <source>
        <dbReference type="EMBL" id="MDO6415229.1"/>
    </source>
</evidence>
<comment type="caution">
    <text evidence="1">The sequence shown here is derived from an EMBL/GenBank/DDBJ whole genome shotgun (WGS) entry which is preliminary data.</text>
</comment>
<name>A0ABT8YBY7_9SPHN</name>
<gene>
    <name evidence="1" type="ORF">Q4F19_12625</name>
</gene>